<dbReference type="CDD" id="cd00801">
    <property type="entry name" value="INT_P4_C"/>
    <property type="match status" value="1"/>
</dbReference>
<dbReference type="PANTHER" id="PTHR30629">
    <property type="entry name" value="PROPHAGE INTEGRASE"/>
    <property type="match status" value="1"/>
</dbReference>
<dbReference type="EMBL" id="QAOK01000030">
    <property type="protein sequence ID" value="PTQ79300.1"/>
    <property type="molecule type" value="Genomic_DNA"/>
</dbReference>
<dbReference type="GO" id="GO:0006310">
    <property type="term" value="P:DNA recombination"/>
    <property type="evidence" value="ECO:0007669"/>
    <property type="project" value="UniProtKB-KW"/>
</dbReference>
<dbReference type="PROSITE" id="PS51900">
    <property type="entry name" value="CB"/>
    <property type="match status" value="1"/>
</dbReference>
<dbReference type="InterPro" id="IPR025166">
    <property type="entry name" value="Integrase_DNA_bind_dom"/>
</dbReference>
<evidence type="ECO:0000313" key="9">
    <source>
        <dbReference type="Proteomes" id="UP000244152"/>
    </source>
</evidence>
<dbReference type="GO" id="GO:0003677">
    <property type="term" value="F:DNA binding"/>
    <property type="evidence" value="ECO:0007669"/>
    <property type="project" value="UniProtKB-UniRule"/>
</dbReference>
<dbReference type="SUPFAM" id="SSF56349">
    <property type="entry name" value="DNA breaking-rejoining enzymes"/>
    <property type="match status" value="1"/>
</dbReference>
<dbReference type="Pfam" id="PF13356">
    <property type="entry name" value="Arm-DNA-bind_3"/>
    <property type="match status" value="1"/>
</dbReference>
<organism evidence="8 9">
    <name type="scientific">Nitrosospira multiformis</name>
    <dbReference type="NCBI Taxonomy" id="1231"/>
    <lineage>
        <taxon>Bacteria</taxon>
        <taxon>Pseudomonadati</taxon>
        <taxon>Pseudomonadota</taxon>
        <taxon>Betaproteobacteria</taxon>
        <taxon>Nitrosomonadales</taxon>
        <taxon>Nitrosomonadaceae</taxon>
        <taxon>Nitrosospira</taxon>
    </lineage>
</organism>
<evidence type="ECO:0000256" key="4">
    <source>
        <dbReference type="ARBA" id="ARBA00023172"/>
    </source>
</evidence>
<feature type="domain" description="Core-binding (CB)" evidence="7">
    <location>
        <begin position="101"/>
        <end position="182"/>
    </location>
</feature>
<name>A0A2T5I668_9PROT</name>
<gene>
    <name evidence="8" type="ORF">C8R21_13012</name>
</gene>
<evidence type="ECO:0000313" key="8">
    <source>
        <dbReference type="EMBL" id="PTQ79300.1"/>
    </source>
</evidence>
<dbReference type="InterPro" id="IPR011010">
    <property type="entry name" value="DNA_brk_join_enz"/>
</dbReference>
<dbReference type="Gene3D" id="1.10.443.10">
    <property type="entry name" value="Intergrase catalytic core"/>
    <property type="match status" value="1"/>
</dbReference>
<proteinExistence type="inferred from homology"/>
<comment type="caution">
    <text evidence="8">The sequence shown here is derived from an EMBL/GenBank/DDBJ whole genome shotgun (WGS) entry which is preliminary data.</text>
</comment>
<dbReference type="InterPro" id="IPR013762">
    <property type="entry name" value="Integrase-like_cat_sf"/>
</dbReference>
<evidence type="ECO:0000256" key="2">
    <source>
        <dbReference type="ARBA" id="ARBA00022908"/>
    </source>
</evidence>
<keyword evidence="3 5" id="KW-0238">DNA-binding</keyword>
<dbReference type="RefSeq" id="WP_107763092.1">
    <property type="nucleotide sequence ID" value="NZ_QAOK01000030.1"/>
</dbReference>
<evidence type="ECO:0000256" key="1">
    <source>
        <dbReference type="ARBA" id="ARBA00008857"/>
    </source>
</evidence>
<sequence>MAAELLSAIEVRNAKPGDKPRKLRDGNGLHLLVHPNGYKYFQLRYTLHGKEKMLQLGVYPEMGLADARVAAKAARQLVAEGTDPVQNRRIQEARKAASATNTFRAVAEQWLNIKKRTLAPTTYKKTEETFKANVYPRFGDLPIQDVSALMVRDAMQAMERRGAFEIMQKCRAWIRSVFDFALSEEMIEHNPVPQKDLVLKKHKEQRHPGLKSREDAIQFLRNLFEYPGRAETRLAIWLQMLVATRPGELRLAQWEEFDFEKALWTIPLERMRNRHHMTEPHVVPLSHQAVAALEELRHYTSYSKLLFPSVTSSIKPISDMTIAKALRTVWPAYRIVPHGFRHFFSTMVNEHGQFRHDVIEAALAHKDGNAIRATYNRATYIRERRELAQWWADELEELRAKAHVIPLLRRA</sequence>
<protein>
    <submittedName>
        <fullName evidence="8">Integrase</fullName>
    </submittedName>
</protein>
<dbReference type="PROSITE" id="PS51898">
    <property type="entry name" value="TYR_RECOMBINASE"/>
    <property type="match status" value="1"/>
</dbReference>
<dbReference type="Pfam" id="PF22022">
    <property type="entry name" value="Phage_int_M"/>
    <property type="match status" value="1"/>
</dbReference>
<evidence type="ECO:0000259" key="7">
    <source>
        <dbReference type="PROSITE" id="PS51900"/>
    </source>
</evidence>
<dbReference type="Gene3D" id="1.10.150.130">
    <property type="match status" value="1"/>
</dbReference>
<dbReference type="PANTHER" id="PTHR30629:SF2">
    <property type="entry name" value="PROPHAGE INTEGRASE INTS-RELATED"/>
    <property type="match status" value="1"/>
</dbReference>
<dbReference type="Pfam" id="PF00589">
    <property type="entry name" value="Phage_integrase"/>
    <property type="match status" value="1"/>
</dbReference>
<dbReference type="InterPro" id="IPR044068">
    <property type="entry name" value="CB"/>
</dbReference>
<dbReference type="InterPro" id="IPR010998">
    <property type="entry name" value="Integrase_recombinase_N"/>
</dbReference>
<evidence type="ECO:0000256" key="5">
    <source>
        <dbReference type="PROSITE-ProRule" id="PRU01248"/>
    </source>
</evidence>
<dbReference type="InterPro" id="IPR038488">
    <property type="entry name" value="Integrase_DNA-bd_sf"/>
</dbReference>
<accession>A0A2T5I668</accession>
<dbReference type="InterPro" id="IPR050808">
    <property type="entry name" value="Phage_Integrase"/>
</dbReference>
<reference evidence="8 9" key="1">
    <citation type="submission" date="2018-04" db="EMBL/GenBank/DDBJ databases">
        <title>Active sludge and wastewater microbial communities from Klosterneuburg, Austria.</title>
        <authorList>
            <person name="Wagner M."/>
        </authorList>
    </citation>
    <scope>NUCLEOTIDE SEQUENCE [LARGE SCALE GENOMIC DNA]</scope>
    <source>
        <strain evidence="8 9">Nl12</strain>
    </source>
</reference>
<comment type="similarity">
    <text evidence="1">Belongs to the 'phage' integrase family.</text>
</comment>
<evidence type="ECO:0000256" key="3">
    <source>
        <dbReference type="ARBA" id="ARBA00023125"/>
    </source>
</evidence>
<keyword evidence="4" id="KW-0233">DNA recombination</keyword>
<evidence type="ECO:0000259" key="6">
    <source>
        <dbReference type="PROSITE" id="PS51898"/>
    </source>
</evidence>
<dbReference type="InterPro" id="IPR053876">
    <property type="entry name" value="Phage_int_M"/>
</dbReference>
<dbReference type="AlphaFoldDB" id="A0A2T5I668"/>
<dbReference type="Proteomes" id="UP000244152">
    <property type="component" value="Unassembled WGS sequence"/>
</dbReference>
<keyword evidence="2" id="KW-0229">DNA integration</keyword>
<dbReference type="GO" id="GO:0015074">
    <property type="term" value="P:DNA integration"/>
    <property type="evidence" value="ECO:0007669"/>
    <property type="project" value="UniProtKB-KW"/>
</dbReference>
<dbReference type="Gene3D" id="3.30.160.390">
    <property type="entry name" value="Integrase, DNA-binding domain"/>
    <property type="match status" value="1"/>
</dbReference>
<dbReference type="InterPro" id="IPR002104">
    <property type="entry name" value="Integrase_catalytic"/>
</dbReference>
<feature type="domain" description="Tyr recombinase" evidence="6">
    <location>
        <begin position="206"/>
        <end position="388"/>
    </location>
</feature>